<feature type="domain" description="SEA" evidence="3">
    <location>
        <begin position="653"/>
        <end position="766"/>
    </location>
</feature>
<feature type="domain" description="SEA" evidence="3">
    <location>
        <begin position="381"/>
        <end position="502"/>
    </location>
</feature>
<dbReference type="InterPro" id="IPR036364">
    <property type="entry name" value="SEA_dom_sf"/>
</dbReference>
<dbReference type="InterPro" id="IPR028850">
    <property type="entry name" value="MUC16"/>
</dbReference>
<dbReference type="PROSITE" id="PS50024">
    <property type="entry name" value="SEA"/>
    <property type="match status" value="7"/>
</dbReference>
<dbReference type="Pfam" id="PF01390">
    <property type="entry name" value="SEA"/>
    <property type="match status" value="7"/>
</dbReference>
<accession>A0A2I0LPT7</accession>
<dbReference type="InterPro" id="IPR000082">
    <property type="entry name" value="SEA_dom"/>
</dbReference>
<dbReference type="Proteomes" id="UP000053872">
    <property type="component" value="Unassembled WGS sequence"/>
</dbReference>
<feature type="domain" description="SEA" evidence="3">
    <location>
        <begin position="518"/>
        <end position="637"/>
    </location>
</feature>
<organism evidence="4 5">
    <name type="scientific">Columba livia</name>
    <name type="common">Rock dove</name>
    <dbReference type="NCBI Taxonomy" id="8932"/>
    <lineage>
        <taxon>Eukaryota</taxon>
        <taxon>Metazoa</taxon>
        <taxon>Chordata</taxon>
        <taxon>Craniata</taxon>
        <taxon>Vertebrata</taxon>
        <taxon>Euteleostomi</taxon>
        <taxon>Archelosauria</taxon>
        <taxon>Archosauria</taxon>
        <taxon>Dinosauria</taxon>
        <taxon>Saurischia</taxon>
        <taxon>Theropoda</taxon>
        <taxon>Coelurosauria</taxon>
        <taxon>Aves</taxon>
        <taxon>Neognathae</taxon>
        <taxon>Neoaves</taxon>
        <taxon>Columbimorphae</taxon>
        <taxon>Columbiformes</taxon>
        <taxon>Columbidae</taxon>
        <taxon>Columba</taxon>
    </lineage>
</organism>
<evidence type="ECO:0000256" key="1">
    <source>
        <dbReference type="SAM" id="MobiDB-lite"/>
    </source>
</evidence>
<evidence type="ECO:0000256" key="2">
    <source>
        <dbReference type="SAM" id="Phobius"/>
    </source>
</evidence>
<evidence type="ECO:0000313" key="4">
    <source>
        <dbReference type="EMBL" id="PKK19434.1"/>
    </source>
</evidence>
<feature type="domain" description="SEA" evidence="3">
    <location>
        <begin position="1"/>
        <end position="89"/>
    </location>
</feature>
<feature type="region of interest" description="Disordered" evidence="1">
    <location>
        <begin position="1"/>
        <end position="32"/>
    </location>
</feature>
<dbReference type="Gene3D" id="3.30.70.960">
    <property type="entry name" value="SEA domain"/>
    <property type="match status" value="7"/>
</dbReference>
<dbReference type="EMBL" id="AKCR02000147">
    <property type="protein sequence ID" value="PKK19434.1"/>
    <property type="molecule type" value="Genomic_DNA"/>
</dbReference>
<name>A0A2I0LPT7_COLLI</name>
<dbReference type="PANTHER" id="PTHR14672:SF1">
    <property type="entry name" value="MUCIN-16"/>
    <property type="match status" value="1"/>
</dbReference>
<feature type="compositionally biased region" description="Low complexity" evidence="1">
    <location>
        <begin position="1"/>
        <end position="12"/>
    </location>
</feature>
<dbReference type="SUPFAM" id="SSF82671">
    <property type="entry name" value="SEA domain"/>
    <property type="match status" value="7"/>
</dbReference>
<dbReference type="FunFam" id="3.30.70.960:FF:000003">
    <property type="entry name" value="MUC16 isoform 1"/>
    <property type="match status" value="2"/>
</dbReference>
<proteinExistence type="predicted"/>
<evidence type="ECO:0000259" key="3">
    <source>
        <dbReference type="PROSITE" id="PS50024"/>
    </source>
</evidence>
<reference evidence="4 5" key="1">
    <citation type="journal article" date="2013" name="Science">
        <title>Genomic diversity and evolution of the head crest in the rock pigeon.</title>
        <authorList>
            <person name="Shapiro M.D."/>
            <person name="Kronenberg Z."/>
            <person name="Li C."/>
            <person name="Domyan E.T."/>
            <person name="Pan H."/>
            <person name="Campbell M."/>
            <person name="Tan H."/>
            <person name="Huff C.D."/>
            <person name="Hu H."/>
            <person name="Vickrey A.I."/>
            <person name="Nielsen S.C."/>
            <person name="Stringham S.A."/>
            <person name="Hu H."/>
            <person name="Willerslev E."/>
            <person name="Gilbert M.T."/>
            <person name="Yandell M."/>
            <person name="Zhang G."/>
            <person name="Wang J."/>
        </authorList>
    </citation>
    <scope>NUCLEOTIDE SEQUENCE [LARGE SCALE GENOMIC DNA]</scope>
    <source>
        <tissue evidence="4">Blood</tissue>
    </source>
</reference>
<comment type="caution">
    <text evidence="4">The sequence shown here is derived from an EMBL/GenBank/DDBJ whole genome shotgun (WGS) entry which is preliminary data.</text>
</comment>
<protein>
    <recommendedName>
        <fullName evidence="3">SEA domain-containing protein</fullName>
    </recommendedName>
</protein>
<dbReference type="SMART" id="SM00200">
    <property type="entry name" value="SEA"/>
    <property type="match status" value="5"/>
</dbReference>
<feature type="transmembrane region" description="Helical" evidence="2">
    <location>
        <begin position="962"/>
        <end position="990"/>
    </location>
</feature>
<keyword evidence="2" id="KW-1133">Transmembrane helix</keyword>
<feature type="domain" description="SEA" evidence="3">
    <location>
        <begin position="780"/>
        <end position="901"/>
    </location>
</feature>
<dbReference type="InParanoid" id="A0A2I0LPT7"/>
<gene>
    <name evidence="4" type="ORF">A306_00000101</name>
</gene>
<feature type="domain" description="SEA" evidence="3">
    <location>
        <begin position="242"/>
        <end position="363"/>
    </location>
</feature>
<evidence type="ECO:0000313" key="5">
    <source>
        <dbReference type="Proteomes" id="UP000053872"/>
    </source>
</evidence>
<keyword evidence="2" id="KW-0812">Transmembrane</keyword>
<keyword evidence="5" id="KW-1185">Reference proteome</keyword>
<keyword evidence="2" id="KW-0472">Membrane</keyword>
<feature type="domain" description="SEA" evidence="3">
    <location>
        <begin position="104"/>
        <end position="225"/>
    </location>
</feature>
<sequence>MAAEAPRPGLAARGRRGGVLRHGALFSRPERQGDNTRVDAVCTYRKEPSAPALDRVGLYHEVSNKTRGITQLGPYSLDKDSLYVNGYNKQPVEPTTSPAPPPAREGHFTINFTMTNLLYTSAFENPNSKQSLATKKALTYLLDHVLRNSSIRPVYTGCTVVALRSVKTGDGTAMDAICTYKVNATTTEFDRIKVYREFSKMTVGCTELGPYRLDAETVYVSGYHELQPGLSVDPTTQPPSPAVRNFTLNFTLTNLQFTADLAMSDSKKFKSTEKVMYHYVDPLLQKSSIGPAYIGCKVIAFRSKENRHNTGVDAICSYRDEPSAPRFNRVTIYHELSNVTNGVTQLGHYSLDSQSLYINDYNEPHSLSLAQPTNTQSPGPVIKQFTLNLTITNLRFTTDLETPNSAKFNSTAKIMQHYIDPLLQRSSIGPYFSGCKVTGFRSVRNRDNTGVDTICNYGNSSQVPDLDKAKVYQELKSMTNSITKLGIYSLDSTSLYVNGYNEPLERSALSTTPAPSPTSRNFTLNFTLTNLPYTADLDAPSSRRFISTAKVINHYIDPLFKQSSISSAYTGCKVVRFRSGRDRDDTGVDAVCSYNVSLANFDREKVYHELSNMTNGVTKLGHYSLEKNSLYVNGFPLADAAVTTKPVVTKAPAKSGYRLTFRIVNENLTNLNPQSAEYRAAVESITNKMNQLYRQSNLQDQFLSCNITRLRAGSIVVDCMCFFKPEPSINRAAVERAFQSGTSNATGLWLGSSYQLQGFSVDGLELAVEAVTYKPPLKSGKENFRIQFRISNLPYSPELQDPRSRMYQVNKEEIEKELDVFGTGSLKDYFAGCTVESFGPVDGKSSTSVASVCKFTLDPFSRALQKQDVYEELRRLTHGFTRLGPRYKLEEQSLVVEGYSPLITDEQESKTREGHILPFSNLASLICCTLNCARVRSPFLCPTCKNQKKLMCPYFAFAELQVWAIVLIGIFTVIGFILLLLLCFLVVFCLRRKSHLYQVQQGMYGVYFPHLNTRKVH</sequence>
<dbReference type="STRING" id="8932.A0A2I0LPT7"/>
<dbReference type="AlphaFoldDB" id="A0A2I0LPT7"/>
<dbReference type="PANTHER" id="PTHR14672">
    <property type="entry name" value="MUCIN-16"/>
    <property type="match status" value="1"/>
</dbReference>